<reference evidence="2" key="1">
    <citation type="submission" date="2015-07" db="EMBL/GenBank/DDBJ databases">
        <title>Genome Of Nitrogen-Fixing Cyanobacterium Nostoc piscinale CENA21 From Solimoes/Amazon River Floodplain Sediments And Comparative Genomics To Uncover Biosynthetic Natural Products Potential.</title>
        <authorList>
            <person name="Leao T.F."/>
            <person name="Leao P.N."/>
            <person name="Guimaraes P.I."/>
            <person name="de Melo A.G.C."/>
            <person name="Ramos R.T.J."/>
            <person name="Silva A."/>
            <person name="Fiore M.F."/>
            <person name="Schneider M.P.C."/>
        </authorList>
    </citation>
    <scope>NUCLEOTIDE SEQUENCE [LARGE SCALE GENOMIC DNA]</scope>
    <source>
        <strain evidence="2">CENA21</strain>
    </source>
</reference>
<reference evidence="1 2" key="2">
    <citation type="journal article" date="2016" name="Genome Announc.">
        <title>Draft Genome Sequence of the N2-Fixing Cyanobacterium Nostoc piscinale CENA21, Isolated from the Brazilian Amazon Floodplain.</title>
        <authorList>
            <person name="Leao T."/>
            <person name="Guimaraes P.I."/>
            <person name="de Melo A.G."/>
            <person name="Ramos R.T."/>
            <person name="Leao P.N."/>
            <person name="Silva A."/>
            <person name="Fiore M.F."/>
            <person name="Schneider M.P."/>
        </authorList>
    </citation>
    <scope>NUCLEOTIDE SEQUENCE [LARGE SCALE GENOMIC DNA]</scope>
    <source>
        <strain evidence="1 2">CENA21</strain>
    </source>
</reference>
<dbReference type="KEGG" id="npz:ACX27_24515"/>
<dbReference type="EMBL" id="CP012036">
    <property type="protein sequence ID" value="ALF55271.1"/>
    <property type="molecule type" value="Genomic_DNA"/>
</dbReference>
<proteinExistence type="predicted"/>
<evidence type="ECO:0000313" key="2">
    <source>
        <dbReference type="Proteomes" id="UP000062645"/>
    </source>
</evidence>
<dbReference type="STRING" id="224013.ACX27_24515"/>
<accession>A0A0M4T041</accession>
<keyword evidence="2" id="KW-1185">Reference proteome</keyword>
<dbReference type="PATRIC" id="fig|224013.5.peg.5881"/>
<protein>
    <submittedName>
        <fullName evidence="1">Uncharacterized protein</fullName>
    </submittedName>
</protein>
<evidence type="ECO:0000313" key="1">
    <source>
        <dbReference type="EMBL" id="ALF55271.1"/>
    </source>
</evidence>
<dbReference type="AlphaFoldDB" id="A0A0M4T041"/>
<dbReference type="Proteomes" id="UP000062645">
    <property type="component" value="Chromosome"/>
</dbReference>
<name>A0A0M4T041_9NOSO</name>
<sequence>MLEDIALTGAFFAPAKYARNTFQFKTKLLTSNSALSTQYCLLFSHPLIPIHENLDTDVSPESFAASKFFNCVAQRKACGIASLRDATRTLRASLRASLRIVNWYQAFVQFF</sequence>
<organism evidence="1 2">
    <name type="scientific">Nostoc piscinale CENA21</name>
    <dbReference type="NCBI Taxonomy" id="224013"/>
    <lineage>
        <taxon>Bacteria</taxon>
        <taxon>Bacillati</taxon>
        <taxon>Cyanobacteriota</taxon>
        <taxon>Cyanophyceae</taxon>
        <taxon>Nostocales</taxon>
        <taxon>Nostocaceae</taxon>
        <taxon>Nostoc</taxon>
    </lineage>
</organism>
<gene>
    <name evidence="1" type="ORF">ACX27_24515</name>
</gene>